<evidence type="ECO:0000313" key="2">
    <source>
        <dbReference type="Proteomes" id="UP000045285"/>
    </source>
</evidence>
<dbReference type="EMBL" id="CCMZ01000002">
    <property type="protein sequence ID" value="CDX11467.1"/>
    <property type="molecule type" value="Genomic_DNA"/>
</dbReference>
<keyword evidence="2" id="KW-1185">Reference proteome</keyword>
<sequence length="58" mass="6732">MIWNQRCAVQPLQLGFGPGAFVITRASDKKATETWAPWRNFWRPLRVRCDGYAYGKCL</sequence>
<evidence type="ECO:0000313" key="1">
    <source>
        <dbReference type="EMBL" id="CDX11467.1"/>
    </source>
</evidence>
<name>A0A090DEK6_MESPL</name>
<protein>
    <submittedName>
        <fullName evidence="1">Uncharacterized protein</fullName>
    </submittedName>
</protein>
<gene>
    <name evidence="1" type="ORF">MPL3356_100017</name>
</gene>
<organism evidence="1 2">
    <name type="scientific">Mesorhizobium plurifarium</name>
    <dbReference type="NCBI Taxonomy" id="69974"/>
    <lineage>
        <taxon>Bacteria</taxon>
        <taxon>Pseudomonadati</taxon>
        <taxon>Pseudomonadota</taxon>
        <taxon>Alphaproteobacteria</taxon>
        <taxon>Hyphomicrobiales</taxon>
        <taxon>Phyllobacteriaceae</taxon>
        <taxon>Mesorhizobium</taxon>
    </lineage>
</organism>
<dbReference type="AlphaFoldDB" id="A0A090DEK6"/>
<accession>A0A090DEK6</accession>
<dbReference type="Proteomes" id="UP000045285">
    <property type="component" value="Unassembled WGS sequence"/>
</dbReference>
<reference evidence="2" key="1">
    <citation type="submission" date="2014-08" db="EMBL/GenBank/DDBJ databases">
        <authorList>
            <person name="Moulin L."/>
        </authorList>
    </citation>
    <scope>NUCLEOTIDE SEQUENCE [LARGE SCALE GENOMIC DNA]</scope>
</reference>
<proteinExistence type="predicted"/>